<dbReference type="SUPFAM" id="SSF56300">
    <property type="entry name" value="Metallo-dependent phosphatases"/>
    <property type="match status" value="1"/>
</dbReference>
<accession>A0A136A4V6</accession>
<dbReference type="InterPro" id="IPR004843">
    <property type="entry name" value="Calcineurin-like_PHP"/>
</dbReference>
<reference evidence="7" key="1">
    <citation type="submission" date="2016-02" db="EMBL/GenBank/DDBJ databases">
        <authorList>
            <person name="Schultz-Johansen M."/>
            <person name="Glaring M.A."/>
            <person name="Bech P.K."/>
            <person name="Stougaard P."/>
        </authorList>
    </citation>
    <scope>NUCLEOTIDE SEQUENCE [LARGE SCALE GENOMIC DNA]</scope>
    <source>
        <strain evidence="7">S66</strain>
    </source>
</reference>
<dbReference type="AlphaFoldDB" id="A0A136A4V6"/>
<keyword evidence="2" id="KW-0378">Hydrolase</keyword>
<dbReference type="STRING" id="1799789.AX660_09780"/>
<dbReference type="EMBL" id="LSNE01000003">
    <property type="protein sequence ID" value="KXI30263.1"/>
    <property type="molecule type" value="Genomic_DNA"/>
</dbReference>
<keyword evidence="3" id="KW-0408">Iron</keyword>
<dbReference type="InterPro" id="IPR050884">
    <property type="entry name" value="CNP_phosphodiesterase-III"/>
</dbReference>
<sequence>MIQLAQISDCHLFADMQQSAYGHINPYQSLGKVLVELVQHKLDLLLVTGDLSADGSAQSYQHFKQLVDASGITCPYVILPGNHDDIANLQQQFELEQLWLNYPCESPLTLANWQFHLLNTKTTTSNGALSIQTLVKLERALANASDHFHVIAAHHHPLPCNGWMDKHHWHNAIDFVATLSRYPAVKAMVHGHIHHASEQQIDNCNYMACPSTCWQWAMQAQFDISSQVAGYRLLQLTTNGQVATQIFRVE</sequence>
<keyword evidence="1" id="KW-0479">Metal-binding</keyword>
<evidence type="ECO:0000313" key="6">
    <source>
        <dbReference type="EMBL" id="KXI30263.1"/>
    </source>
</evidence>
<evidence type="ECO:0000259" key="5">
    <source>
        <dbReference type="Pfam" id="PF00149"/>
    </source>
</evidence>
<evidence type="ECO:0000256" key="1">
    <source>
        <dbReference type="ARBA" id="ARBA00022723"/>
    </source>
</evidence>
<dbReference type="PANTHER" id="PTHR42988:SF2">
    <property type="entry name" value="CYCLIC NUCLEOTIDE PHOSPHODIESTERASE CBUA0032-RELATED"/>
    <property type="match status" value="1"/>
</dbReference>
<organism evidence="6 7">
    <name type="scientific">Paraglaciecola hydrolytica</name>
    <dbReference type="NCBI Taxonomy" id="1799789"/>
    <lineage>
        <taxon>Bacteria</taxon>
        <taxon>Pseudomonadati</taxon>
        <taxon>Pseudomonadota</taxon>
        <taxon>Gammaproteobacteria</taxon>
        <taxon>Alteromonadales</taxon>
        <taxon>Alteromonadaceae</taxon>
        <taxon>Paraglaciecola</taxon>
    </lineage>
</organism>
<dbReference type="RefSeq" id="WP_082768761.1">
    <property type="nucleotide sequence ID" value="NZ_LSNE01000003.1"/>
</dbReference>
<dbReference type="GO" id="GO:0046872">
    <property type="term" value="F:metal ion binding"/>
    <property type="evidence" value="ECO:0007669"/>
    <property type="project" value="UniProtKB-KW"/>
</dbReference>
<evidence type="ECO:0000256" key="2">
    <source>
        <dbReference type="ARBA" id="ARBA00022801"/>
    </source>
</evidence>
<proteinExistence type="inferred from homology"/>
<dbReference type="Pfam" id="PF00149">
    <property type="entry name" value="Metallophos"/>
    <property type="match status" value="1"/>
</dbReference>
<evidence type="ECO:0000313" key="7">
    <source>
        <dbReference type="Proteomes" id="UP000070299"/>
    </source>
</evidence>
<dbReference type="OrthoDB" id="9784378at2"/>
<dbReference type="Proteomes" id="UP000070299">
    <property type="component" value="Unassembled WGS sequence"/>
</dbReference>
<gene>
    <name evidence="6" type="ORF">AX660_09780</name>
</gene>
<evidence type="ECO:0000256" key="4">
    <source>
        <dbReference type="ARBA" id="ARBA00025742"/>
    </source>
</evidence>
<dbReference type="Gene3D" id="3.60.21.10">
    <property type="match status" value="1"/>
</dbReference>
<feature type="domain" description="Calcineurin-like phosphoesterase" evidence="5">
    <location>
        <begin position="4"/>
        <end position="195"/>
    </location>
</feature>
<dbReference type="InterPro" id="IPR029052">
    <property type="entry name" value="Metallo-depent_PP-like"/>
</dbReference>
<dbReference type="PANTHER" id="PTHR42988">
    <property type="entry name" value="PHOSPHOHYDROLASE"/>
    <property type="match status" value="1"/>
</dbReference>
<evidence type="ECO:0000256" key="3">
    <source>
        <dbReference type="ARBA" id="ARBA00023004"/>
    </source>
</evidence>
<comment type="caution">
    <text evidence="6">The sequence shown here is derived from an EMBL/GenBank/DDBJ whole genome shotgun (WGS) entry which is preliminary data.</text>
</comment>
<keyword evidence="7" id="KW-1185">Reference proteome</keyword>
<name>A0A136A4V6_9ALTE</name>
<protein>
    <recommendedName>
        <fullName evidence="5">Calcineurin-like phosphoesterase domain-containing protein</fullName>
    </recommendedName>
</protein>
<comment type="similarity">
    <text evidence="4">Belongs to the cyclic nucleotide phosphodiesterase class-III family.</text>
</comment>
<dbReference type="GO" id="GO:0016787">
    <property type="term" value="F:hydrolase activity"/>
    <property type="evidence" value="ECO:0007669"/>
    <property type="project" value="UniProtKB-KW"/>
</dbReference>